<comment type="similarity">
    <text evidence="3">Belongs to the CarB family.</text>
</comment>
<evidence type="ECO:0000256" key="2">
    <source>
        <dbReference type="ARBA" id="ARBA00004730"/>
    </source>
</evidence>
<dbReference type="GO" id="GO:0004087">
    <property type="term" value="F:carbamoyl-phosphate synthase (ammonia) activity"/>
    <property type="evidence" value="ECO:0007669"/>
    <property type="project" value="UniProtKB-EC"/>
</dbReference>
<accession>A0A068UK64</accession>
<dbReference type="InterPro" id="IPR058047">
    <property type="entry name" value="CPSase_preATP-grasp"/>
</dbReference>
<keyword evidence="5" id="KW-0436">Ligase</keyword>
<comment type="catalytic activity">
    <reaction evidence="13">
        <text>hydrogencarbonate + NH4(+) + 2 ATP = carbamoyl phosphate + 2 ADP + phosphate + 2 H(+)</text>
        <dbReference type="Rhea" id="RHEA:18029"/>
        <dbReference type="ChEBI" id="CHEBI:15378"/>
        <dbReference type="ChEBI" id="CHEBI:17544"/>
        <dbReference type="ChEBI" id="CHEBI:28938"/>
        <dbReference type="ChEBI" id="CHEBI:30616"/>
        <dbReference type="ChEBI" id="CHEBI:43474"/>
        <dbReference type="ChEBI" id="CHEBI:58228"/>
        <dbReference type="ChEBI" id="CHEBI:456216"/>
        <dbReference type="EC" id="6.3.4.16"/>
    </reaction>
</comment>
<evidence type="ECO:0000256" key="10">
    <source>
        <dbReference type="ARBA" id="ARBA00022842"/>
    </source>
</evidence>
<organism evidence="15 16">
    <name type="scientific">Coffea canephora</name>
    <name type="common">Robusta coffee</name>
    <dbReference type="NCBI Taxonomy" id="49390"/>
    <lineage>
        <taxon>Eukaryota</taxon>
        <taxon>Viridiplantae</taxon>
        <taxon>Streptophyta</taxon>
        <taxon>Embryophyta</taxon>
        <taxon>Tracheophyta</taxon>
        <taxon>Spermatophyta</taxon>
        <taxon>Magnoliopsida</taxon>
        <taxon>eudicotyledons</taxon>
        <taxon>Gunneridae</taxon>
        <taxon>Pentapetalae</taxon>
        <taxon>asterids</taxon>
        <taxon>lamiids</taxon>
        <taxon>Gentianales</taxon>
        <taxon>Rubiaceae</taxon>
        <taxon>Ixoroideae</taxon>
        <taxon>Gardenieae complex</taxon>
        <taxon>Bertiereae - Coffeeae clade</taxon>
        <taxon>Coffeeae</taxon>
        <taxon>Coffea</taxon>
    </lineage>
</organism>
<dbReference type="InterPro" id="IPR016185">
    <property type="entry name" value="PreATP-grasp_dom_sf"/>
</dbReference>
<dbReference type="InterPro" id="IPR005480">
    <property type="entry name" value="CPSase_lsu_oligo"/>
</dbReference>
<dbReference type="PhylomeDB" id="A0A068UK64"/>
<evidence type="ECO:0000256" key="9">
    <source>
        <dbReference type="ARBA" id="ARBA00022840"/>
    </source>
</evidence>
<proteinExistence type="inferred from homology"/>
<feature type="domain" description="Carbamoyl-phosphate synthetase large subunit oligomerisation" evidence="14">
    <location>
        <begin position="184"/>
        <end position="307"/>
    </location>
</feature>
<dbReference type="PANTHER" id="PTHR11405:SF53">
    <property type="entry name" value="CARBAMOYL-PHOSPHATE SYNTHASE [AMMONIA], MITOCHONDRIAL"/>
    <property type="match status" value="1"/>
</dbReference>
<gene>
    <name evidence="15" type="ORF">GSCOC_T00028066001</name>
</gene>
<dbReference type="GO" id="GO:0006541">
    <property type="term" value="P:glutamine metabolic process"/>
    <property type="evidence" value="ECO:0007669"/>
    <property type="project" value="TreeGrafter"/>
</dbReference>
<dbReference type="PANTHER" id="PTHR11405">
    <property type="entry name" value="CARBAMOYLTRANSFERASE FAMILY MEMBER"/>
    <property type="match status" value="1"/>
</dbReference>
<keyword evidence="7" id="KW-0479">Metal-binding</keyword>
<dbReference type="Pfam" id="PF25596">
    <property type="entry name" value="CPSase_L_D1"/>
    <property type="match status" value="1"/>
</dbReference>
<keyword evidence="6" id="KW-0028">Amino-acid biosynthesis</keyword>
<dbReference type="Gene3D" id="3.40.50.20">
    <property type="match status" value="1"/>
</dbReference>
<evidence type="ECO:0000256" key="6">
    <source>
        <dbReference type="ARBA" id="ARBA00022605"/>
    </source>
</evidence>
<dbReference type="InParanoid" id="A0A068UK64"/>
<comment type="pathway">
    <text evidence="2">Amino-acid biosynthesis; L-arginine biosynthesis.</text>
</comment>
<evidence type="ECO:0000259" key="14">
    <source>
        <dbReference type="SMART" id="SM01096"/>
    </source>
</evidence>
<evidence type="ECO:0000256" key="1">
    <source>
        <dbReference type="ARBA" id="ARBA00001936"/>
    </source>
</evidence>
<evidence type="ECO:0000256" key="11">
    <source>
        <dbReference type="ARBA" id="ARBA00022975"/>
    </source>
</evidence>
<evidence type="ECO:0000256" key="5">
    <source>
        <dbReference type="ARBA" id="ARBA00022598"/>
    </source>
</evidence>
<dbReference type="STRING" id="49390.A0A068UK64"/>
<evidence type="ECO:0000256" key="7">
    <source>
        <dbReference type="ARBA" id="ARBA00022723"/>
    </source>
</evidence>
<dbReference type="SUPFAM" id="SSF52440">
    <property type="entry name" value="PreATP-grasp domain"/>
    <property type="match status" value="1"/>
</dbReference>
<dbReference type="FunFam" id="3.40.50.20:FF:000001">
    <property type="entry name" value="Carbamoyl-phosphate synthase large chain"/>
    <property type="match status" value="1"/>
</dbReference>
<dbReference type="GO" id="GO:0006221">
    <property type="term" value="P:pyrimidine nucleotide biosynthetic process"/>
    <property type="evidence" value="ECO:0007669"/>
    <property type="project" value="UniProtKB-KW"/>
</dbReference>
<keyword evidence="12" id="KW-0464">Manganese</keyword>
<dbReference type="AlphaFoldDB" id="A0A068UK64"/>
<dbReference type="GO" id="GO:0005524">
    <property type="term" value="F:ATP binding"/>
    <property type="evidence" value="ECO:0007669"/>
    <property type="project" value="UniProtKB-KW"/>
</dbReference>
<evidence type="ECO:0000256" key="12">
    <source>
        <dbReference type="ARBA" id="ARBA00023211"/>
    </source>
</evidence>
<reference evidence="16" key="1">
    <citation type="journal article" date="2014" name="Science">
        <title>The coffee genome provides insight into the convergent evolution of caffeine biosynthesis.</title>
        <authorList>
            <person name="Denoeud F."/>
            <person name="Carretero-Paulet L."/>
            <person name="Dereeper A."/>
            <person name="Droc G."/>
            <person name="Guyot R."/>
            <person name="Pietrella M."/>
            <person name="Zheng C."/>
            <person name="Alberti A."/>
            <person name="Anthony F."/>
            <person name="Aprea G."/>
            <person name="Aury J.M."/>
            <person name="Bento P."/>
            <person name="Bernard M."/>
            <person name="Bocs S."/>
            <person name="Campa C."/>
            <person name="Cenci A."/>
            <person name="Combes M.C."/>
            <person name="Crouzillat D."/>
            <person name="Da Silva C."/>
            <person name="Daddiego L."/>
            <person name="De Bellis F."/>
            <person name="Dussert S."/>
            <person name="Garsmeur O."/>
            <person name="Gayraud T."/>
            <person name="Guignon V."/>
            <person name="Jahn K."/>
            <person name="Jamilloux V."/>
            <person name="Joet T."/>
            <person name="Labadie K."/>
            <person name="Lan T."/>
            <person name="Leclercq J."/>
            <person name="Lepelley M."/>
            <person name="Leroy T."/>
            <person name="Li L.T."/>
            <person name="Librado P."/>
            <person name="Lopez L."/>
            <person name="Munoz A."/>
            <person name="Noel B."/>
            <person name="Pallavicini A."/>
            <person name="Perrotta G."/>
            <person name="Poncet V."/>
            <person name="Pot D."/>
            <person name="Priyono X."/>
            <person name="Rigoreau M."/>
            <person name="Rouard M."/>
            <person name="Rozas J."/>
            <person name="Tranchant-Dubreuil C."/>
            <person name="VanBuren R."/>
            <person name="Zhang Q."/>
            <person name="Andrade A.C."/>
            <person name="Argout X."/>
            <person name="Bertrand B."/>
            <person name="de Kochko A."/>
            <person name="Graziosi G."/>
            <person name="Henry R.J."/>
            <person name="Jayarama X."/>
            <person name="Ming R."/>
            <person name="Nagai C."/>
            <person name="Rounsley S."/>
            <person name="Sankoff D."/>
            <person name="Giuliano G."/>
            <person name="Albert V.A."/>
            <person name="Wincker P."/>
            <person name="Lashermes P."/>
        </authorList>
    </citation>
    <scope>NUCLEOTIDE SEQUENCE [LARGE SCALE GENOMIC DNA]</scope>
    <source>
        <strain evidence="16">cv. DH200-94</strain>
    </source>
</reference>
<sequence>MNIKKILILGAGLFFEPYIDYVVTKVCFHPIIQNFDSAFSLLEVHSCCCLLIVTFRCDLEGGSESLSELLYAGYEIQGLYESFCTLPLLFSQSAGWHALCSSYNQITVLDFFHVLLWIRHFSFSWKMVLNMQILCFAIEKFPGSEPILTTQMKSVGGSMAVGQTWGWGCAQIKELDWDWDWDCLRYSLRVPSPDCIHTICVAMKRGMKVNDIRELSYIDKWFLTQLKELIDVEQYLLSQKLSDLTKDDLYEVKKRGFIDKEIAFATKITEKEVWLKWLSLGVKPAYKRVDTCAAEFEAQTPYMYSSYDFDCESAPTQRKKDLILGGGPNQIDQGIEFDNYCSHISFTLQIYCYETIMMNSNPKTVSIDYGTSDCPYFEPLTVEDVLNVIDLEGPDGIIVQFGGQTPMKLALPTQQCLDEQKPKCKSGAVYVGIWGT</sequence>
<keyword evidence="9" id="KW-0067">ATP-binding</keyword>
<dbReference type="SUPFAM" id="SSF48108">
    <property type="entry name" value="Carbamoyl phosphate synthetase, large subunit connection domain"/>
    <property type="match status" value="1"/>
</dbReference>
<dbReference type="GO" id="GO:0006526">
    <property type="term" value="P:L-arginine biosynthetic process"/>
    <property type="evidence" value="ECO:0007669"/>
    <property type="project" value="UniProtKB-KW"/>
</dbReference>
<keyword evidence="16" id="KW-1185">Reference proteome</keyword>
<dbReference type="Gramene" id="CDP08930">
    <property type="protein sequence ID" value="CDP08930"/>
    <property type="gene ID" value="GSCOC_T00028066001"/>
</dbReference>
<name>A0A068UK64_COFCA</name>
<keyword evidence="8" id="KW-0547">Nucleotide-binding</keyword>
<evidence type="ECO:0000313" key="15">
    <source>
        <dbReference type="EMBL" id="CDP08930.1"/>
    </source>
</evidence>
<dbReference type="InterPro" id="IPR036897">
    <property type="entry name" value="CarbamoylP_synth_lsu_oligo_sf"/>
</dbReference>
<dbReference type="FunFam" id="1.10.1030.10:FF:000002">
    <property type="entry name" value="Carbamoyl-phosphate synthase large chain"/>
    <property type="match status" value="1"/>
</dbReference>
<evidence type="ECO:0000313" key="16">
    <source>
        <dbReference type="Proteomes" id="UP000295252"/>
    </source>
</evidence>
<dbReference type="Proteomes" id="UP000295252">
    <property type="component" value="Chromosome I"/>
</dbReference>
<comment type="cofactor">
    <cofactor evidence="1">
        <name>Mn(2+)</name>
        <dbReference type="ChEBI" id="CHEBI:29035"/>
    </cofactor>
</comment>
<dbReference type="SMART" id="SM01096">
    <property type="entry name" value="CPSase_L_D3"/>
    <property type="match status" value="1"/>
</dbReference>
<evidence type="ECO:0000256" key="13">
    <source>
        <dbReference type="ARBA" id="ARBA00047359"/>
    </source>
</evidence>
<evidence type="ECO:0000256" key="8">
    <source>
        <dbReference type="ARBA" id="ARBA00022741"/>
    </source>
</evidence>
<dbReference type="Gene3D" id="1.10.1030.10">
    <property type="entry name" value="Carbamoyl-phosphate synthetase, large subunit oligomerisation domain"/>
    <property type="match status" value="1"/>
</dbReference>
<keyword evidence="4" id="KW-0055">Arginine biosynthesis</keyword>
<dbReference type="GO" id="GO:0005737">
    <property type="term" value="C:cytoplasm"/>
    <property type="evidence" value="ECO:0007669"/>
    <property type="project" value="TreeGrafter"/>
</dbReference>
<dbReference type="EMBL" id="HG739120">
    <property type="protein sequence ID" value="CDP08930.1"/>
    <property type="molecule type" value="Genomic_DNA"/>
</dbReference>
<dbReference type="GO" id="GO:0046872">
    <property type="term" value="F:metal ion binding"/>
    <property type="evidence" value="ECO:0007669"/>
    <property type="project" value="UniProtKB-KW"/>
</dbReference>
<dbReference type="GO" id="GO:0004088">
    <property type="term" value="F:carbamoyl-phosphate synthase (glutamine-hydrolyzing) activity"/>
    <property type="evidence" value="ECO:0007669"/>
    <property type="project" value="UniProtKB-ARBA"/>
</dbReference>
<evidence type="ECO:0000256" key="4">
    <source>
        <dbReference type="ARBA" id="ARBA00022571"/>
    </source>
</evidence>
<dbReference type="Pfam" id="PF02787">
    <property type="entry name" value="CPSase_L_D3"/>
    <property type="match status" value="1"/>
</dbReference>
<keyword evidence="10" id="KW-0460">Magnesium</keyword>
<evidence type="ECO:0000256" key="3">
    <source>
        <dbReference type="ARBA" id="ARBA00009799"/>
    </source>
</evidence>
<protein>
    <recommendedName>
        <fullName evidence="14">Carbamoyl-phosphate synthetase large subunit oligomerisation domain-containing protein</fullName>
    </recommendedName>
</protein>
<keyword evidence="11" id="KW-0665">Pyrimidine biosynthesis</keyword>